<proteinExistence type="predicted"/>
<feature type="transmembrane region" description="Helical" evidence="2">
    <location>
        <begin position="450"/>
        <end position="468"/>
    </location>
</feature>
<dbReference type="Proteomes" id="UP000247772">
    <property type="component" value="Unassembled WGS sequence"/>
</dbReference>
<feature type="region of interest" description="Disordered" evidence="1">
    <location>
        <begin position="88"/>
        <end position="125"/>
    </location>
</feature>
<dbReference type="InterPro" id="IPR005625">
    <property type="entry name" value="PepSY-ass_TM"/>
</dbReference>
<protein>
    <submittedName>
        <fullName evidence="3">Putative iron-regulated membrane protein</fullName>
    </submittedName>
</protein>
<feature type="transmembrane region" description="Helical" evidence="2">
    <location>
        <begin position="12"/>
        <end position="36"/>
    </location>
</feature>
<evidence type="ECO:0000256" key="2">
    <source>
        <dbReference type="SAM" id="Phobius"/>
    </source>
</evidence>
<feature type="transmembrane region" description="Helical" evidence="2">
    <location>
        <begin position="200"/>
        <end position="229"/>
    </location>
</feature>
<feature type="transmembrane region" description="Helical" evidence="2">
    <location>
        <begin position="350"/>
        <end position="372"/>
    </location>
</feature>
<dbReference type="PANTHER" id="PTHR34219">
    <property type="entry name" value="IRON-REGULATED INNER MEMBRANE PROTEIN-RELATED"/>
    <property type="match status" value="1"/>
</dbReference>
<dbReference type="EMBL" id="QJSQ01000018">
    <property type="protein sequence ID" value="PYE19838.1"/>
    <property type="molecule type" value="Genomic_DNA"/>
</dbReference>
<feature type="transmembrane region" description="Helical" evidence="2">
    <location>
        <begin position="147"/>
        <end position="172"/>
    </location>
</feature>
<feature type="transmembrane region" description="Helical" evidence="2">
    <location>
        <begin position="488"/>
        <end position="509"/>
    </location>
</feature>
<sequence length="538" mass="58972">MKGSFRLSMQWLHTWAGVCAGWIIFLIFFNGTAAYFKQEITTWMKPEIAAAIDPVKSVEGAVAFLRTKAPDAGAWIIHVPNERNPVAEVSWRPRPKPGVAPVEEDDDDDDRIPPDRRASIDANGHPLAARDTEGGDYFFQFHFALHYLPVLGLILVVLASIALMVALTTGLITHRRIFAEFFTFRPRSGARSWRDAHTTFAVLVLPFHLMITYTGVGILVFFLMPWALFAHYPNPQGFYAELVSHPRAEAPSGHSAPLVPLTLVLRQAEMIWNGGHAETIRISNPGDDTATIQVDRQTHDLVPGAGNSLTFNAISGALVQTSPAPNAAATAATAVFGLHQARFARPELRWLLFLCGLAGTAMVATGLLLWTAKRKRNLLNPEYGSRGFKLVETLNVAVIAGYPASTAAYFWANRLLPLSIPSRANAEVLCAFACWGAVLAWSVRRPKRRAWIEVLGATAFLYLALPFVNAGTASRGTLANLLQGDVLYLAFDGVTLALGVFFAACALWLRCCRAENDLPPAWREQRDSIGLSMSRGSK</sequence>
<feature type="transmembrane region" description="Helical" evidence="2">
    <location>
        <begin position="424"/>
        <end position="443"/>
    </location>
</feature>
<name>A0A2V4TAJ9_9BURK</name>
<feature type="transmembrane region" description="Helical" evidence="2">
    <location>
        <begin position="393"/>
        <end position="412"/>
    </location>
</feature>
<dbReference type="Pfam" id="PF03929">
    <property type="entry name" value="PepSY_TM"/>
    <property type="match status" value="1"/>
</dbReference>
<gene>
    <name evidence="3" type="ORF">C7410_118134</name>
</gene>
<organism evidence="3 4">
    <name type="scientific">Paraburkholderia silvatlantica</name>
    <dbReference type="NCBI Taxonomy" id="321895"/>
    <lineage>
        <taxon>Bacteria</taxon>
        <taxon>Pseudomonadati</taxon>
        <taxon>Pseudomonadota</taxon>
        <taxon>Betaproteobacteria</taxon>
        <taxon>Burkholderiales</taxon>
        <taxon>Burkholderiaceae</taxon>
        <taxon>Paraburkholderia</taxon>
    </lineage>
</organism>
<dbReference type="RefSeq" id="WP_181439963.1">
    <property type="nucleotide sequence ID" value="NZ_QJSQ01000018.1"/>
</dbReference>
<evidence type="ECO:0000313" key="4">
    <source>
        <dbReference type="Proteomes" id="UP000247772"/>
    </source>
</evidence>
<keyword evidence="2" id="KW-0472">Membrane</keyword>
<dbReference type="PANTHER" id="PTHR34219:SF4">
    <property type="entry name" value="PEPSY DOMAIN-CONTAINING PROTEIN"/>
    <property type="match status" value="1"/>
</dbReference>
<keyword evidence="2" id="KW-0812">Transmembrane</keyword>
<accession>A0A2V4TAJ9</accession>
<dbReference type="AlphaFoldDB" id="A0A2V4TAJ9"/>
<comment type="caution">
    <text evidence="3">The sequence shown here is derived from an EMBL/GenBank/DDBJ whole genome shotgun (WGS) entry which is preliminary data.</text>
</comment>
<reference evidence="3 4" key="1">
    <citation type="submission" date="2018-06" db="EMBL/GenBank/DDBJ databases">
        <title>Genomic Encyclopedia of Type Strains, Phase IV (KMG-V): Genome sequencing to study the core and pangenomes of soil and plant-associated prokaryotes.</title>
        <authorList>
            <person name="Whitman W."/>
        </authorList>
    </citation>
    <scope>NUCLEOTIDE SEQUENCE [LARGE SCALE GENOMIC DNA]</scope>
    <source>
        <strain evidence="3 4">SRCL-318</strain>
    </source>
</reference>
<keyword evidence="2" id="KW-1133">Transmembrane helix</keyword>
<evidence type="ECO:0000256" key="1">
    <source>
        <dbReference type="SAM" id="MobiDB-lite"/>
    </source>
</evidence>
<evidence type="ECO:0000313" key="3">
    <source>
        <dbReference type="EMBL" id="PYE19838.1"/>
    </source>
</evidence>